<sequence>MAESPGCCFVWARCFHCLYSCHWKKCPKDGMQTNKCECVWFGLLFLTFLLSLGWLYVVLILLNDLHNFNEFLFQHWGHWMDWSPAFLLVISLLVTYASLLLLLALLLRLCGQPLCLHTVHKVLLLLIIFLVAAGLVGLEVQWREEWHSLRLSLQVPRSCYCSYILEPPWASTWRPYSSPQPVSWNPKTYHTSLS</sequence>
<organism evidence="1">
    <name type="scientific">Ovis aries</name>
    <name type="common">Sheep</name>
    <dbReference type="NCBI Taxonomy" id="9940"/>
    <lineage>
        <taxon>Eukaryota</taxon>
        <taxon>Metazoa</taxon>
        <taxon>Chordata</taxon>
        <taxon>Craniata</taxon>
        <taxon>Vertebrata</taxon>
        <taxon>Euteleostomi</taxon>
        <taxon>Mammalia</taxon>
        <taxon>Eutheria</taxon>
        <taxon>Laurasiatheria</taxon>
        <taxon>Artiodactyla</taxon>
        <taxon>Ruminantia</taxon>
        <taxon>Pecora</taxon>
        <taxon>Bovidae</taxon>
        <taxon>Caprinae</taxon>
        <taxon>Ovis</taxon>
    </lineage>
</organism>
<accession>A0AC11DZ97</accession>
<gene>
    <name evidence="1" type="primary">GDPD2</name>
</gene>
<protein>
    <submittedName>
        <fullName evidence="1">Glycerophosphodiester phosphodiesterase domain containing 2</fullName>
    </submittedName>
</protein>
<reference evidence="1" key="1">
    <citation type="submission" date="2020-11" db="EMBL/GenBank/DDBJ databases">
        <authorList>
            <person name="Davenport K.M."/>
            <person name="Bickhart D.M."/>
            <person name="Smith T.P.L."/>
            <person name="Murdoch B.M."/>
            <person name="Rosen B.D."/>
        </authorList>
    </citation>
    <scope>NUCLEOTIDE SEQUENCE [LARGE SCALE GENOMIC DNA]</scope>
    <source>
        <strain evidence="1">OAR_USU_Benz2616</strain>
    </source>
</reference>
<reference evidence="1" key="3">
    <citation type="submission" date="2025-09" db="UniProtKB">
        <authorList>
            <consortium name="Ensembl"/>
        </authorList>
    </citation>
    <scope>IDENTIFICATION</scope>
</reference>
<proteinExistence type="predicted"/>
<evidence type="ECO:0000313" key="1">
    <source>
        <dbReference type="Ensembl" id="ENSOARP00020052868.1"/>
    </source>
</evidence>
<name>A0AC11DZ97_SHEEP</name>
<reference evidence="1" key="2">
    <citation type="submission" date="2025-08" db="UniProtKB">
        <authorList>
            <consortium name="Ensembl"/>
        </authorList>
    </citation>
    <scope>IDENTIFICATION</scope>
</reference>
<dbReference type="Ensembl" id="ENSOART00020034443.2">
    <property type="protein sequence ID" value="ENSOARP00020052868.1"/>
    <property type="gene ID" value="ENSOARG00020022225.2"/>
</dbReference>